<organism evidence="4 5">
    <name type="scientific">Echinococcus granulosus</name>
    <name type="common">Hydatid tapeworm</name>
    <dbReference type="NCBI Taxonomy" id="6210"/>
    <lineage>
        <taxon>Eukaryota</taxon>
        <taxon>Metazoa</taxon>
        <taxon>Spiralia</taxon>
        <taxon>Lophotrochozoa</taxon>
        <taxon>Platyhelminthes</taxon>
        <taxon>Cestoda</taxon>
        <taxon>Eucestoda</taxon>
        <taxon>Cyclophyllidea</taxon>
        <taxon>Taeniidae</taxon>
        <taxon>Echinococcus</taxon>
        <taxon>Echinococcus granulosus group</taxon>
    </lineage>
</organism>
<feature type="domain" description="Disease resistance R13L4/SHOC-2-like LRR" evidence="3">
    <location>
        <begin position="95"/>
        <end position="178"/>
    </location>
</feature>
<dbReference type="OrthoDB" id="660555at2759"/>
<dbReference type="PRINTS" id="PR00019">
    <property type="entry name" value="LEURICHRPT"/>
</dbReference>
<dbReference type="InterPro" id="IPR003591">
    <property type="entry name" value="Leu-rich_rpt_typical-subtyp"/>
</dbReference>
<dbReference type="Proteomes" id="UP000019149">
    <property type="component" value="Unassembled WGS sequence"/>
</dbReference>
<dbReference type="EMBL" id="APAU02000128">
    <property type="protein sequence ID" value="EUB56120.1"/>
    <property type="molecule type" value="Genomic_DNA"/>
</dbReference>
<keyword evidence="5" id="KW-1185">Reference proteome</keyword>
<dbReference type="KEGG" id="egl:EGR_09012"/>
<evidence type="ECO:0000256" key="1">
    <source>
        <dbReference type="ARBA" id="ARBA00022614"/>
    </source>
</evidence>
<dbReference type="Pfam" id="PF13855">
    <property type="entry name" value="LRR_8"/>
    <property type="match status" value="2"/>
</dbReference>
<sequence>MFRAPLHARAEDSDPHNIHEKILLAARRSGVISLNGRGLSYVPPVIWTLNKHFSEEKPISFESASDDDIKWWEAEPITRLNLFGNSIKELPGDGISQLDSLVNIDIRDNELTGLPEEVAALVNLKQLLLSSNQITTLPKTFTQLTTLVLLDLAHNRLTALPDDMENLTALEKLDVSDNQLSQVSPNLPPALISLNLSRNRLIRLPQGWIQSCPVLREFNASDNDLEDVGITEDPKLLTLTILTLHKNHLCTIPLLRAFPRLKDVSLGDNRIDSFNLEPFQGLHDLATLELSRNRIAAVPDGIPKALPALARLDLSSNEIKSIPTELGFMESLNVLVLGANPLRSLGLNVINSGTEAVKALLRERHRPEGIQVPKKESLTAPCDNETAVSTNPYDHLPAVVAGSGVLDWGRRGKKQTGGHRFGAPTEDEYDKLPPLDDQEVWRAVALRGRDVDVAVKKIILSNRGIETFPMGIMAFQDSLAVLDLSYNKLSQLPNEISCLSRLEILSLSNNVLTSLPMSLSKLSALATLVLDFNPGLGPELPLEILFVEPLCRSLQEISARSCRLTRLPPALVVSVDRMPQLHTLNVSDNDIGALEPELGLCTQIQNLHVTGNTFRVPRPAIVAKGTATILEYLRSRIAESTDSFDLTVGIIEMTTISIWGLCFQPVHAIPACSVSAGGCWPEGGMEEHHYGAFSGLGHIGILSVPDNDQ</sequence>
<evidence type="ECO:0000259" key="3">
    <source>
        <dbReference type="Pfam" id="PF23598"/>
    </source>
</evidence>
<evidence type="ECO:0000313" key="4">
    <source>
        <dbReference type="EMBL" id="EUB56120.1"/>
    </source>
</evidence>
<evidence type="ECO:0000256" key="2">
    <source>
        <dbReference type="ARBA" id="ARBA00022737"/>
    </source>
</evidence>
<dbReference type="OMA" id="HNAIPSI"/>
<dbReference type="InterPro" id="IPR050333">
    <property type="entry name" value="SLRP"/>
</dbReference>
<evidence type="ECO:0000313" key="5">
    <source>
        <dbReference type="Proteomes" id="UP000019149"/>
    </source>
</evidence>
<dbReference type="SMART" id="SM00364">
    <property type="entry name" value="LRR_BAC"/>
    <property type="match status" value="9"/>
</dbReference>
<dbReference type="InterPro" id="IPR032675">
    <property type="entry name" value="LRR_dom_sf"/>
</dbReference>
<proteinExistence type="predicted"/>
<protein>
    <submittedName>
        <fullName evidence="4">Leucine-rich repeat-containing protein</fullName>
    </submittedName>
</protein>
<gene>
    <name evidence="4" type="ORF">EGR_09012</name>
</gene>
<reference evidence="4 5" key="1">
    <citation type="journal article" date="2013" name="Nat. Genet.">
        <title>The genome of the hydatid tapeworm Echinococcus granulosus.</title>
        <authorList>
            <person name="Zheng H."/>
            <person name="Zhang W."/>
            <person name="Zhang L."/>
            <person name="Zhang Z."/>
            <person name="Li J."/>
            <person name="Lu G."/>
            <person name="Zhu Y."/>
            <person name="Wang Y."/>
            <person name="Huang Y."/>
            <person name="Liu J."/>
            <person name="Kang H."/>
            <person name="Chen J."/>
            <person name="Wang L."/>
            <person name="Chen A."/>
            <person name="Yu S."/>
            <person name="Gao Z."/>
            <person name="Jin L."/>
            <person name="Gu W."/>
            <person name="Wang Z."/>
            <person name="Zhao L."/>
            <person name="Shi B."/>
            <person name="Wen H."/>
            <person name="Lin R."/>
            <person name="Jones M.K."/>
            <person name="Brejova B."/>
            <person name="Vinar T."/>
            <person name="Zhao G."/>
            <person name="McManus D.P."/>
            <person name="Chen Z."/>
            <person name="Zhou Y."/>
            <person name="Wang S."/>
        </authorList>
    </citation>
    <scope>NUCLEOTIDE SEQUENCE [LARGE SCALE GENOMIC DNA]</scope>
</reference>
<comment type="caution">
    <text evidence="4">The sequence shown here is derived from an EMBL/GenBank/DDBJ whole genome shotgun (WGS) entry which is preliminary data.</text>
</comment>
<dbReference type="SUPFAM" id="SSF52058">
    <property type="entry name" value="L domain-like"/>
    <property type="match status" value="2"/>
</dbReference>
<dbReference type="InterPro" id="IPR001611">
    <property type="entry name" value="Leu-rich_rpt"/>
</dbReference>
<dbReference type="PANTHER" id="PTHR45712:SF1">
    <property type="entry name" value="NEPHROCAN"/>
    <property type="match status" value="1"/>
</dbReference>
<keyword evidence="1" id="KW-0433">Leucine-rich repeat</keyword>
<dbReference type="CTD" id="36344727"/>
<accession>W6U4T1</accession>
<dbReference type="InterPro" id="IPR055414">
    <property type="entry name" value="LRR_R13L4/SHOC2-like"/>
</dbReference>
<dbReference type="AlphaFoldDB" id="W6U4T1"/>
<dbReference type="Pfam" id="PF23598">
    <property type="entry name" value="LRR_14"/>
    <property type="match status" value="1"/>
</dbReference>
<keyword evidence="2" id="KW-0677">Repeat</keyword>
<dbReference type="PROSITE" id="PS51450">
    <property type="entry name" value="LRR"/>
    <property type="match status" value="4"/>
</dbReference>
<dbReference type="Gene3D" id="3.80.10.10">
    <property type="entry name" value="Ribonuclease Inhibitor"/>
    <property type="match status" value="3"/>
</dbReference>
<name>W6U4T1_ECHGR</name>
<dbReference type="RefSeq" id="XP_024347316.1">
    <property type="nucleotide sequence ID" value="XM_024498261.1"/>
</dbReference>
<dbReference type="SMART" id="SM00369">
    <property type="entry name" value="LRR_TYP"/>
    <property type="match status" value="11"/>
</dbReference>
<dbReference type="STRING" id="6210.W6U4T1"/>
<dbReference type="GeneID" id="36344727"/>
<dbReference type="PANTHER" id="PTHR45712">
    <property type="entry name" value="AGAP008170-PA"/>
    <property type="match status" value="1"/>
</dbReference>